<keyword evidence="2" id="KW-1185">Reference proteome</keyword>
<sequence>MEIYFENDGTGIAGNLRHRVLSSKAANTRSVYVESCNRDATCDPVFFNGAVHIGTAKLCNQVSLCAYHPPQSSSSGFAGKSSHGPIVTNDSVHTCFFYESVFALPGWQLQATILFFKVKKKLTSF</sequence>
<protein>
    <submittedName>
        <fullName evidence="1">Uncharacterized protein</fullName>
    </submittedName>
</protein>
<dbReference type="EMBL" id="BGPR01000278">
    <property type="protein sequence ID" value="GBM09964.1"/>
    <property type="molecule type" value="Genomic_DNA"/>
</dbReference>
<proteinExistence type="predicted"/>
<comment type="caution">
    <text evidence="1">The sequence shown here is derived from an EMBL/GenBank/DDBJ whole genome shotgun (WGS) entry which is preliminary data.</text>
</comment>
<dbReference type="AlphaFoldDB" id="A0A4Y2D1V8"/>
<accession>A0A4Y2D1V8</accession>
<dbReference type="Proteomes" id="UP000499080">
    <property type="component" value="Unassembled WGS sequence"/>
</dbReference>
<organism evidence="1 2">
    <name type="scientific">Araneus ventricosus</name>
    <name type="common">Orbweaver spider</name>
    <name type="synonym">Epeira ventricosa</name>
    <dbReference type="NCBI Taxonomy" id="182803"/>
    <lineage>
        <taxon>Eukaryota</taxon>
        <taxon>Metazoa</taxon>
        <taxon>Ecdysozoa</taxon>
        <taxon>Arthropoda</taxon>
        <taxon>Chelicerata</taxon>
        <taxon>Arachnida</taxon>
        <taxon>Araneae</taxon>
        <taxon>Araneomorphae</taxon>
        <taxon>Entelegynae</taxon>
        <taxon>Araneoidea</taxon>
        <taxon>Araneidae</taxon>
        <taxon>Araneus</taxon>
    </lineage>
</organism>
<gene>
    <name evidence="1" type="ORF">AVEN_86837_1</name>
</gene>
<evidence type="ECO:0000313" key="1">
    <source>
        <dbReference type="EMBL" id="GBM09964.1"/>
    </source>
</evidence>
<evidence type="ECO:0000313" key="2">
    <source>
        <dbReference type="Proteomes" id="UP000499080"/>
    </source>
</evidence>
<reference evidence="1 2" key="1">
    <citation type="journal article" date="2019" name="Sci. Rep.">
        <title>Orb-weaving spider Araneus ventricosus genome elucidates the spidroin gene catalogue.</title>
        <authorList>
            <person name="Kono N."/>
            <person name="Nakamura H."/>
            <person name="Ohtoshi R."/>
            <person name="Moran D.A.P."/>
            <person name="Shinohara A."/>
            <person name="Yoshida Y."/>
            <person name="Fujiwara M."/>
            <person name="Mori M."/>
            <person name="Tomita M."/>
            <person name="Arakawa K."/>
        </authorList>
    </citation>
    <scope>NUCLEOTIDE SEQUENCE [LARGE SCALE GENOMIC DNA]</scope>
</reference>
<name>A0A4Y2D1V8_ARAVE</name>